<proteinExistence type="predicted"/>
<dbReference type="OrthoDB" id="8954335at2759"/>
<keyword evidence="1" id="KW-0547">Nucleotide-binding</keyword>
<feature type="domain" description="AIG1-type G" evidence="2">
    <location>
        <begin position="2"/>
        <end position="131"/>
    </location>
</feature>
<name>A0A3N4LHB9_9PEZI</name>
<gene>
    <name evidence="3" type="ORF">L211DRAFT_742936</name>
</gene>
<feature type="non-terminal residue" evidence="3">
    <location>
        <position position="201"/>
    </location>
</feature>
<accession>A0A3N4LHB9</accession>
<evidence type="ECO:0000259" key="2">
    <source>
        <dbReference type="Pfam" id="PF04548"/>
    </source>
</evidence>
<dbReference type="Gene3D" id="3.40.50.300">
    <property type="entry name" value="P-loop containing nucleotide triphosphate hydrolases"/>
    <property type="match status" value="1"/>
</dbReference>
<dbReference type="EMBL" id="ML121566">
    <property type="protein sequence ID" value="RPB20879.1"/>
    <property type="molecule type" value="Genomic_DNA"/>
</dbReference>
<protein>
    <recommendedName>
        <fullName evidence="2">AIG1-type G domain-containing protein</fullName>
    </recommendedName>
</protein>
<dbReference type="Proteomes" id="UP000267821">
    <property type="component" value="Unassembled WGS sequence"/>
</dbReference>
<dbReference type="AlphaFoldDB" id="A0A3N4LHB9"/>
<keyword evidence="4" id="KW-1185">Reference proteome</keyword>
<organism evidence="3 4">
    <name type="scientific">Terfezia boudieri ATCC MYA-4762</name>
    <dbReference type="NCBI Taxonomy" id="1051890"/>
    <lineage>
        <taxon>Eukaryota</taxon>
        <taxon>Fungi</taxon>
        <taxon>Dikarya</taxon>
        <taxon>Ascomycota</taxon>
        <taxon>Pezizomycotina</taxon>
        <taxon>Pezizomycetes</taxon>
        <taxon>Pezizales</taxon>
        <taxon>Pezizaceae</taxon>
        <taxon>Terfezia</taxon>
    </lineage>
</organism>
<evidence type="ECO:0000256" key="1">
    <source>
        <dbReference type="ARBA" id="ARBA00022741"/>
    </source>
</evidence>
<evidence type="ECO:0000313" key="3">
    <source>
        <dbReference type="EMBL" id="RPB20879.1"/>
    </source>
</evidence>
<reference evidence="3 4" key="1">
    <citation type="journal article" date="2018" name="Nat. Ecol. Evol.">
        <title>Pezizomycetes genomes reveal the molecular basis of ectomycorrhizal truffle lifestyle.</title>
        <authorList>
            <person name="Murat C."/>
            <person name="Payen T."/>
            <person name="Noel B."/>
            <person name="Kuo A."/>
            <person name="Morin E."/>
            <person name="Chen J."/>
            <person name="Kohler A."/>
            <person name="Krizsan K."/>
            <person name="Balestrini R."/>
            <person name="Da Silva C."/>
            <person name="Montanini B."/>
            <person name="Hainaut M."/>
            <person name="Levati E."/>
            <person name="Barry K.W."/>
            <person name="Belfiori B."/>
            <person name="Cichocki N."/>
            <person name="Clum A."/>
            <person name="Dockter R.B."/>
            <person name="Fauchery L."/>
            <person name="Guy J."/>
            <person name="Iotti M."/>
            <person name="Le Tacon F."/>
            <person name="Lindquist E.A."/>
            <person name="Lipzen A."/>
            <person name="Malagnac F."/>
            <person name="Mello A."/>
            <person name="Molinier V."/>
            <person name="Miyauchi S."/>
            <person name="Poulain J."/>
            <person name="Riccioni C."/>
            <person name="Rubini A."/>
            <person name="Sitrit Y."/>
            <person name="Splivallo R."/>
            <person name="Traeger S."/>
            <person name="Wang M."/>
            <person name="Zifcakova L."/>
            <person name="Wipf D."/>
            <person name="Zambonelli A."/>
            <person name="Paolocci F."/>
            <person name="Nowrousian M."/>
            <person name="Ottonello S."/>
            <person name="Baldrian P."/>
            <person name="Spatafora J.W."/>
            <person name="Henrissat B."/>
            <person name="Nagy L.G."/>
            <person name="Aury J.M."/>
            <person name="Wincker P."/>
            <person name="Grigoriev I.V."/>
            <person name="Bonfante P."/>
            <person name="Martin F.M."/>
        </authorList>
    </citation>
    <scope>NUCLEOTIDE SEQUENCE [LARGE SCALE GENOMIC DNA]</scope>
    <source>
        <strain evidence="3 4">ATCC MYA-4762</strain>
    </source>
</reference>
<dbReference type="GO" id="GO:0005525">
    <property type="term" value="F:GTP binding"/>
    <property type="evidence" value="ECO:0007669"/>
    <property type="project" value="InterPro"/>
</dbReference>
<dbReference type="InterPro" id="IPR027417">
    <property type="entry name" value="P-loop_NTPase"/>
</dbReference>
<dbReference type="STRING" id="1051890.A0A3N4LHB9"/>
<dbReference type="SUPFAM" id="SSF52540">
    <property type="entry name" value="P-loop containing nucleoside triphosphate hydrolases"/>
    <property type="match status" value="1"/>
</dbReference>
<sequence length="201" mass="22170">MIVVMGGRGGGKSYFINQMVGGDVAPIRDGSTQYTGTLTCQAVPTRFGRSKVILIDTPGFDESNSSEAIACAEICRVLAQFYQRGVSLRGFIYLQRITEKKTIGNAASVLKMFRSLCGETKLLKNTILVTTGWQLQQVDEPQGAVQERELRKFWGQMLNQGSTMVRYYGDRDSGVGIVSRILGNEDVPFEPEAELMARGKQ</sequence>
<evidence type="ECO:0000313" key="4">
    <source>
        <dbReference type="Proteomes" id="UP000267821"/>
    </source>
</evidence>
<dbReference type="CDD" id="cd00882">
    <property type="entry name" value="Ras_like_GTPase"/>
    <property type="match status" value="1"/>
</dbReference>
<dbReference type="InParanoid" id="A0A3N4LHB9"/>
<dbReference type="Pfam" id="PF04548">
    <property type="entry name" value="AIG1"/>
    <property type="match status" value="1"/>
</dbReference>
<dbReference type="InterPro" id="IPR006703">
    <property type="entry name" value="G_AIG1"/>
</dbReference>